<dbReference type="PROSITE" id="PS50983">
    <property type="entry name" value="FE_B12_PBP"/>
    <property type="match status" value="1"/>
</dbReference>
<evidence type="ECO:0000259" key="7">
    <source>
        <dbReference type="PROSITE" id="PS50983"/>
    </source>
</evidence>
<evidence type="ECO:0000256" key="3">
    <source>
        <dbReference type="ARBA" id="ARBA00022448"/>
    </source>
</evidence>
<dbReference type="Proteomes" id="UP000550895">
    <property type="component" value="Unassembled WGS sequence"/>
</dbReference>
<keyword evidence="4" id="KW-0410">Iron transport</keyword>
<dbReference type="Pfam" id="PF01497">
    <property type="entry name" value="Peripla_BP_2"/>
    <property type="match status" value="1"/>
</dbReference>
<dbReference type="InterPro" id="IPR051313">
    <property type="entry name" value="Bact_iron-sidero_bind"/>
</dbReference>
<dbReference type="GO" id="GO:0030288">
    <property type="term" value="C:outer membrane-bounded periplasmic space"/>
    <property type="evidence" value="ECO:0007669"/>
    <property type="project" value="TreeGrafter"/>
</dbReference>
<dbReference type="CDD" id="cd01146">
    <property type="entry name" value="FhuD"/>
    <property type="match status" value="1"/>
</dbReference>
<reference evidence="8 9" key="1">
    <citation type="submission" date="2020-08" db="EMBL/GenBank/DDBJ databases">
        <title>Genomic Encyclopedia of Type Strains, Phase IV (KMG-IV): sequencing the most valuable type-strain genomes for metagenomic binning, comparative biology and taxonomic classification.</title>
        <authorList>
            <person name="Goeker M."/>
        </authorList>
    </citation>
    <scope>NUCLEOTIDE SEQUENCE [LARGE SCALE GENOMIC DNA]</scope>
    <source>
        <strain evidence="8 9">DSM 26376</strain>
    </source>
</reference>
<evidence type="ECO:0000256" key="5">
    <source>
        <dbReference type="ARBA" id="ARBA00022729"/>
    </source>
</evidence>
<dbReference type="PANTHER" id="PTHR30532">
    <property type="entry name" value="IRON III DICITRATE-BINDING PERIPLASMIC PROTEIN"/>
    <property type="match status" value="1"/>
</dbReference>
<name>A0A7W8MAT3_9HYPH</name>
<comment type="subcellular location">
    <subcellularLocation>
        <location evidence="1">Cell envelope</location>
    </subcellularLocation>
</comment>
<protein>
    <submittedName>
        <fullName evidence="8">Iron complex transport system substrate-binding protein</fullName>
    </submittedName>
</protein>
<keyword evidence="5 6" id="KW-0732">Signal</keyword>
<keyword evidence="3" id="KW-0813">Transport</keyword>
<evidence type="ECO:0000256" key="6">
    <source>
        <dbReference type="SAM" id="SignalP"/>
    </source>
</evidence>
<dbReference type="Gene3D" id="3.40.50.1980">
    <property type="entry name" value="Nitrogenase molybdenum iron protein domain"/>
    <property type="match status" value="2"/>
</dbReference>
<evidence type="ECO:0000256" key="4">
    <source>
        <dbReference type="ARBA" id="ARBA00022496"/>
    </source>
</evidence>
<dbReference type="EMBL" id="JACHGA010000001">
    <property type="protein sequence ID" value="MBB5274451.1"/>
    <property type="molecule type" value="Genomic_DNA"/>
</dbReference>
<keyword evidence="9" id="KW-1185">Reference proteome</keyword>
<keyword evidence="4" id="KW-0406">Ion transport</keyword>
<feature type="chain" id="PRO_5030964025" evidence="6">
    <location>
        <begin position="32"/>
        <end position="302"/>
    </location>
</feature>
<feature type="domain" description="Fe/B12 periplasmic-binding" evidence="7">
    <location>
        <begin position="43"/>
        <end position="302"/>
    </location>
</feature>
<comment type="caution">
    <text evidence="8">The sequence shown here is derived from an EMBL/GenBank/DDBJ whole genome shotgun (WGS) entry which is preliminary data.</text>
</comment>
<dbReference type="PROSITE" id="PS51318">
    <property type="entry name" value="TAT"/>
    <property type="match status" value="1"/>
</dbReference>
<proteinExistence type="inferred from homology"/>
<gene>
    <name evidence="8" type="ORF">HNR26_000489</name>
</gene>
<accession>A0A7W8MAT3</accession>
<dbReference type="InterPro" id="IPR006311">
    <property type="entry name" value="TAT_signal"/>
</dbReference>
<dbReference type="RefSeq" id="WP_167494882.1">
    <property type="nucleotide sequence ID" value="NZ_JACHGA010000001.1"/>
</dbReference>
<evidence type="ECO:0000313" key="8">
    <source>
        <dbReference type="EMBL" id="MBB5274451.1"/>
    </source>
</evidence>
<dbReference type="InterPro" id="IPR002491">
    <property type="entry name" value="ABC_transptr_periplasmic_BD"/>
</dbReference>
<comment type="similarity">
    <text evidence="2">Belongs to the bacterial solute-binding protein 8 family.</text>
</comment>
<evidence type="ECO:0000313" key="9">
    <source>
        <dbReference type="Proteomes" id="UP000550895"/>
    </source>
</evidence>
<dbReference type="PANTHER" id="PTHR30532:SF1">
    <property type="entry name" value="IRON(3+)-HYDROXAMATE-BINDING PROTEIN FHUD"/>
    <property type="match status" value="1"/>
</dbReference>
<evidence type="ECO:0000256" key="2">
    <source>
        <dbReference type="ARBA" id="ARBA00008814"/>
    </source>
</evidence>
<sequence>MVKLDRSYRRRAFLQLLAATGFAGLSSPLHATSAASSGAADLRLAAIDWAMLETAWALGHKPVAACELIRFRVESPAVPLPQETLDLGLRGAPNFEQLRFAAPDLILSSPFYTRHEAALSAVAPVFSLPLFVRGEPSLPHALNALEGLAERLGDRQAGERARRAAEDRFDRIANRLKPQVGRPVMLIDFGDSRHFRAFGFDSLYGSTLTRLGLVNAWQDGTQFSFAAPVPIDRLAEMSDASFVIVSPIPIEAQAQLQRSVLWNALSPVKAGRVHQLAATNAFGGVPSGLAFAEGLADALATA</sequence>
<dbReference type="AlphaFoldDB" id="A0A7W8MAT3"/>
<evidence type="ECO:0000256" key="1">
    <source>
        <dbReference type="ARBA" id="ARBA00004196"/>
    </source>
</evidence>
<organism evidence="8 9">
    <name type="scientific">Rhizobium rosettiformans</name>
    <dbReference type="NCBI Taxonomy" id="1368430"/>
    <lineage>
        <taxon>Bacteria</taxon>
        <taxon>Pseudomonadati</taxon>
        <taxon>Pseudomonadota</taxon>
        <taxon>Alphaproteobacteria</taxon>
        <taxon>Hyphomicrobiales</taxon>
        <taxon>Rhizobiaceae</taxon>
        <taxon>Rhizobium/Agrobacterium group</taxon>
        <taxon>Rhizobium</taxon>
    </lineage>
</organism>
<keyword evidence="4" id="KW-0408">Iron</keyword>
<dbReference type="GO" id="GO:1901678">
    <property type="term" value="P:iron coordination entity transport"/>
    <property type="evidence" value="ECO:0007669"/>
    <property type="project" value="UniProtKB-ARBA"/>
</dbReference>
<feature type="signal peptide" evidence="6">
    <location>
        <begin position="1"/>
        <end position="31"/>
    </location>
</feature>
<dbReference type="SUPFAM" id="SSF53807">
    <property type="entry name" value="Helical backbone' metal receptor"/>
    <property type="match status" value="1"/>
</dbReference>